<dbReference type="STRING" id="504798.SAMN05421871_104119"/>
<dbReference type="Gene3D" id="2.60.120.10">
    <property type="entry name" value="Jelly Rolls"/>
    <property type="match status" value="1"/>
</dbReference>
<dbReference type="EMBL" id="FNJB01000007">
    <property type="protein sequence ID" value="SDP20125.1"/>
    <property type="molecule type" value="Genomic_DNA"/>
</dbReference>
<feature type="domain" description="Cupin type-2" evidence="1">
    <location>
        <begin position="51"/>
        <end position="112"/>
    </location>
</feature>
<keyword evidence="3" id="KW-1185">Reference proteome</keyword>
<dbReference type="SUPFAM" id="SSF51182">
    <property type="entry name" value="RmlC-like cupins"/>
    <property type="match status" value="1"/>
</dbReference>
<protein>
    <submittedName>
        <fullName evidence="2">Cupin domain protein</fullName>
    </submittedName>
</protein>
<dbReference type="RefSeq" id="WP_166658162.1">
    <property type="nucleotide sequence ID" value="NZ_FNDV01000004.1"/>
</dbReference>
<sequence length="180" mass="19046">MTTVNDSSEILTNPYQRGPALGVSQWYLGALFTWLARAEDTGGAFALADVHARPGSEPPPHTHTHEDEAMLVISGEITFRAGEQAMPTSAGQLVYLPRGVEHGFTITSPEAHFLLIISPAGLETTFDELSEPAQALIPPEIPDGPPPADLMATVLAAYSAAGVRFSTSVDARSVDAAPLR</sequence>
<accession>A0A1H0QSP3</accession>
<gene>
    <name evidence="2" type="ORF">SAMN05192558_107120</name>
</gene>
<evidence type="ECO:0000259" key="1">
    <source>
        <dbReference type="Pfam" id="PF07883"/>
    </source>
</evidence>
<evidence type="ECO:0000313" key="3">
    <source>
        <dbReference type="Proteomes" id="UP000199651"/>
    </source>
</evidence>
<dbReference type="InterPro" id="IPR011051">
    <property type="entry name" value="RmlC_Cupin_sf"/>
</dbReference>
<reference evidence="3" key="1">
    <citation type="submission" date="2016-10" db="EMBL/GenBank/DDBJ databases">
        <authorList>
            <person name="Varghese N."/>
            <person name="Submissions S."/>
        </authorList>
    </citation>
    <scope>NUCLEOTIDE SEQUENCE [LARGE SCALE GENOMIC DNA]</scope>
    <source>
        <strain evidence="3">IBRC-M 10655</strain>
    </source>
</reference>
<name>A0A1H0QSP3_9PSEU</name>
<dbReference type="Proteomes" id="UP000199651">
    <property type="component" value="Unassembled WGS sequence"/>
</dbReference>
<dbReference type="PANTHER" id="PTHR36440">
    <property type="entry name" value="PUTATIVE (AFU_ORTHOLOGUE AFUA_8G07350)-RELATED"/>
    <property type="match status" value="1"/>
</dbReference>
<evidence type="ECO:0000313" key="2">
    <source>
        <dbReference type="EMBL" id="SDP20125.1"/>
    </source>
</evidence>
<dbReference type="AlphaFoldDB" id="A0A1H0QSP3"/>
<dbReference type="PANTHER" id="PTHR36440:SF1">
    <property type="entry name" value="PUTATIVE (AFU_ORTHOLOGUE AFUA_8G07350)-RELATED"/>
    <property type="match status" value="1"/>
</dbReference>
<dbReference type="InterPro" id="IPR013096">
    <property type="entry name" value="Cupin_2"/>
</dbReference>
<dbReference type="InterPro" id="IPR053146">
    <property type="entry name" value="QDO-like"/>
</dbReference>
<dbReference type="InterPro" id="IPR014710">
    <property type="entry name" value="RmlC-like_jellyroll"/>
</dbReference>
<organism evidence="2 3">
    <name type="scientific">Actinokineospora alba</name>
    <dbReference type="NCBI Taxonomy" id="504798"/>
    <lineage>
        <taxon>Bacteria</taxon>
        <taxon>Bacillati</taxon>
        <taxon>Actinomycetota</taxon>
        <taxon>Actinomycetes</taxon>
        <taxon>Pseudonocardiales</taxon>
        <taxon>Pseudonocardiaceae</taxon>
        <taxon>Actinokineospora</taxon>
    </lineage>
</organism>
<dbReference type="Pfam" id="PF07883">
    <property type="entry name" value="Cupin_2"/>
    <property type="match status" value="1"/>
</dbReference>
<proteinExistence type="predicted"/>